<dbReference type="PRINTS" id="PR00139">
    <property type="entry name" value="ASNGLNASE"/>
</dbReference>
<dbReference type="GO" id="GO:0006530">
    <property type="term" value="P:L-asparagine catabolic process"/>
    <property type="evidence" value="ECO:0007669"/>
    <property type="project" value="UniProtKB-ARBA"/>
</dbReference>
<dbReference type="SUPFAM" id="SSF53774">
    <property type="entry name" value="Glutaminase/Asparaginase"/>
    <property type="match status" value="1"/>
</dbReference>
<dbReference type="Pfam" id="PF17763">
    <property type="entry name" value="Asparaginase_C"/>
    <property type="match status" value="1"/>
</dbReference>
<evidence type="ECO:0000256" key="7">
    <source>
        <dbReference type="SAM" id="SignalP"/>
    </source>
</evidence>
<keyword evidence="11" id="KW-1185">Reference proteome</keyword>
<dbReference type="EMBL" id="MU001815">
    <property type="protein sequence ID" value="KAF2797082.1"/>
    <property type="molecule type" value="Genomic_DNA"/>
</dbReference>
<organism evidence="10 11">
    <name type="scientific">Melanomma pulvis-pyrius CBS 109.77</name>
    <dbReference type="NCBI Taxonomy" id="1314802"/>
    <lineage>
        <taxon>Eukaryota</taxon>
        <taxon>Fungi</taxon>
        <taxon>Dikarya</taxon>
        <taxon>Ascomycota</taxon>
        <taxon>Pezizomycotina</taxon>
        <taxon>Dothideomycetes</taxon>
        <taxon>Pleosporomycetidae</taxon>
        <taxon>Pleosporales</taxon>
        <taxon>Melanommataceae</taxon>
        <taxon>Melanomma</taxon>
    </lineage>
</organism>
<evidence type="ECO:0000259" key="9">
    <source>
        <dbReference type="Pfam" id="PF17763"/>
    </source>
</evidence>
<dbReference type="PANTHER" id="PTHR11707">
    <property type="entry name" value="L-ASPARAGINASE"/>
    <property type="match status" value="1"/>
</dbReference>
<dbReference type="PROSITE" id="PS51732">
    <property type="entry name" value="ASN_GLN_ASE_3"/>
    <property type="match status" value="1"/>
</dbReference>
<feature type="chain" id="PRO_5025369205" description="asparaginase" evidence="7">
    <location>
        <begin position="18"/>
        <end position="392"/>
    </location>
</feature>
<evidence type="ECO:0000256" key="2">
    <source>
        <dbReference type="ARBA" id="ARBA00012920"/>
    </source>
</evidence>
<feature type="active site" evidence="6">
    <location>
        <position position="59"/>
    </location>
</feature>
<feature type="signal peptide" evidence="7">
    <location>
        <begin position="1"/>
        <end position="17"/>
    </location>
</feature>
<protein>
    <recommendedName>
        <fullName evidence="2">asparaginase</fullName>
        <ecNumber evidence="2">3.5.1.1</ecNumber>
    </recommendedName>
</protein>
<dbReference type="Proteomes" id="UP000799757">
    <property type="component" value="Unassembled WGS sequence"/>
</dbReference>
<evidence type="ECO:0000256" key="4">
    <source>
        <dbReference type="ARBA" id="ARBA00049366"/>
    </source>
</evidence>
<evidence type="ECO:0000256" key="1">
    <source>
        <dbReference type="ARBA" id="ARBA00010518"/>
    </source>
</evidence>
<evidence type="ECO:0000256" key="5">
    <source>
        <dbReference type="PIRSR" id="PIRSR001220-1"/>
    </source>
</evidence>
<evidence type="ECO:0000259" key="8">
    <source>
        <dbReference type="Pfam" id="PF00710"/>
    </source>
</evidence>
<dbReference type="FunFam" id="3.40.50.1170:FF:000001">
    <property type="entry name" value="L-asparaginase 2"/>
    <property type="match status" value="1"/>
</dbReference>
<accession>A0A6A6XL20</accession>
<evidence type="ECO:0000313" key="11">
    <source>
        <dbReference type="Proteomes" id="UP000799757"/>
    </source>
</evidence>
<dbReference type="PANTHER" id="PTHR11707:SF28">
    <property type="entry name" value="60 KDA LYSOPHOSPHOLIPASE"/>
    <property type="match status" value="1"/>
</dbReference>
<comment type="catalytic activity">
    <reaction evidence="4">
        <text>L-asparagine + H2O = L-aspartate + NH4(+)</text>
        <dbReference type="Rhea" id="RHEA:21016"/>
        <dbReference type="ChEBI" id="CHEBI:15377"/>
        <dbReference type="ChEBI" id="CHEBI:28938"/>
        <dbReference type="ChEBI" id="CHEBI:29991"/>
        <dbReference type="ChEBI" id="CHEBI:58048"/>
        <dbReference type="EC" id="3.5.1.1"/>
    </reaction>
</comment>
<evidence type="ECO:0000256" key="6">
    <source>
        <dbReference type="PROSITE-ProRule" id="PRU10099"/>
    </source>
</evidence>
<keyword evidence="3" id="KW-0378">Hydrolase</keyword>
<keyword evidence="7" id="KW-0732">Signal</keyword>
<dbReference type="Gene3D" id="3.40.50.40">
    <property type="match status" value="1"/>
</dbReference>
<evidence type="ECO:0000313" key="10">
    <source>
        <dbReference type="EMBL" id="KAF2797082.1"/>
    </source>
</evidence>
<reference evidence="10" key="1">
    <citation type="journal article" date="2020" name="Stud. Mycol.">
        <title>101 Dothideomycetes genomes: a test case for predicting lifestyles and emergence of pathogens.</title>
        <authorList>
            <person name="Haridas S."/>
            <person name="Albert R."/>
            <person name="Binder M."/>
            <person name="Bloem J."/>
            <person name="Labutti K."/>
            <person name="Salamov A."/>
            <person name="Andreopoulos B."/>
            <person name="Baker S."/>
            <person name="Barry K."/>
            <person name="Bills G."/>
            <person name="Bluhm B."/>
            <person name="Cannon C."/>
            <person name="Castanera R."/>
            <person name="Culley D."/>
            <person name="Daum C."/>
            <person name="Ezra D."/>
            <person name="Gonzalez J."/>
            <person name="Henrissat B."/>
            <person name="Kuo A."/>
            <person name="Liang C."/>
            <person name="Lipzen A."/>
            <person name="Lutzoni F."/>
            <person name="Magnuson J."/>
            <person name="Mondo S."/>
            <person name="Nolan M."/>
            <person name="Ohm R."/>
            <person name="Pangilinan J."/>
            <person name="Park H.-J."/>
            <person name="Ramirez L."/>
            <person name="Alfaro M."/>
            <person name="Sun H."/>
            <person name="Tritt A."/>
            <person name="Yoshinaga Y."/>
            <person name="Zwiers L.-H."/>
            <person name="Turgeon B."/>
            <person name="Goodwin S."/>
            <person name="Spatafora J."/>
            <person name="Crous P."/>
            <person name="Grigoriev I."/>
        </authorList>
    </citation>
    <scope>NUCLEOTIDE SEQUENCE</scope>
    <source>
        <strain evidence="10">CBS 109.77</strain>
    </source>
</reference>
<dbReference type="GO" id="GO:0004067">
    <property type="term" value="F:asparaginase activity"/>
    <property type="evidence" value="ECO:0007669"/>
    <property type="project" value="UniProtKB-UniRule"/>
</dbReference>
<dbReference type="InterPro" id="IPR004550">
    <property type="entry name" value="AsnASE_II"/>
</dbReference>
<dbReference type="PIRSF" id="PIRSF500176">
    <property type="entry name" value="L_ASNase"/>
    <property type="match status" value="1"/>
</dbReference>
<dbReference type="InterPro" id="IPR027474">
    <property type="entry name" value="L-asparaginase_N"/>
</dbReference>
<dbReference type="AlphaFoldDB" id="A0A6A6XL20"/>
<dbReference type="InterPro" id="IPR037152">
    <property type="entry name" value="L-asparaginase_N_sf"/>
</dbReference>
<evidence type="ECO:0000256" key="3">
    <source>
        <dbReference type="ARBA" id="ARBA00022801"/>
    </source>
</evidence>
<name>A0A6A6XL20_9PLEO</name>
<dbReference type="Gene3D" id="3.40.50.1170">
    <property type="entry name" value="L-asparaginase, N-terminal domain"/>
    <property type="match status" value="1"/>
</dbReference>
<feature type="domain" description="Asparaginase/glutaminase C-terminal" evidence="9">
    <location>
        <begin position="272"/>
        <end position="376"/>
    </location>
</feature>
<comment type="similarity">
    <text evidence="1">Belongs to the asparaginase 1 family.</text>
</comment>
<dbReference type="InterPro" id="IPR027473">
    <property type="entry name" value="L-asparaginase_C"/>
</dbReference>
<dbReference type="InterPro" id="IPR036152">
    <property type="entry name" value="Asp/glu_Ase-like_sf"/>
</dbReference>
<sequence>MLFFNVAIVALIGIANAVPSVHRNQARQNVTTASERLGLQWIGGNSSLPKILVLYTGGTIAGGSIYGALDDTQYGQLQLTGEQIIARNPYLANHTQLAVSNWTSSDFSTGTDDGLVMNMTRFAHDALCSEDSDIDGAIYTHGTNSLEETAFLLDLLVNCGKPIVGVGAMRPWTHLSFDGDANFFQGAMLAADPDSRNRGVMVAFNNRIIPGFWVTKLHSTNPNAFGPTALGDLGAFINNMPYFYNTPSQPIAKHEFDLEEVSSDPSFPALPKVDILYAARGFDGKLVLNAHANGAQGVVIAGTGNGGIPSGSDEIEEALEKGLQVVVGTRSPFGPSTPSRVPTVAKAGFVHVIQSRIMLQLAIASGYNMNQTIALFEGTLRKAIHQPWSPEP</sequence>
<dbReference type="OrthoDB" id="542841at2759"/>
<dbReference type="PROSITE" id="PS00144">
    <property type="entry name" value="ASN_GLN_ASE_1"/>
    <property type="match status" value="1"/>
</dbReference>
<dbReference type="InterPro" id="IPR020827">
    <property type="entry name" value="Asparaginase/glutaminase_AS1"/>
</dbReference>
<dbReference type="Pfam" id="PF00710">
    <property type="entry name" value="Asparaginase"/>
    <property type="match status" value="1"/>
</dbReference>
<feature type="domain" description="L-asparaginase N-terminal" evidence="8">
    <location>
        <begin position="50"/>
        <end position="246"/>
    </location>
</feature>
<dbReference type="InterPro" id="IPR006034">
    <property type="entry name" value="Asparaginase/glutaminase-like"/>
</dbReference>
<feature type="active site" description="O-isoaspartyl threonine intermediate" evidence="5">
    <location>
        <position position="59"/>
    </location>
</feature>
<proteinExistence type="inferred from homology"/>
<dbReference type="EC" id="3.5.1.1" evidence="2"/>
<dbReference type="CDD" id="cd08964">
    <property type="entry name" value="L-asparaginase_II"/>
    <property type="match status" value="1"/>
</dbReference>
<dbReference type="InterPro" id="IPR040919">
    <property type="entry name" value="Asparaginase_C"/>
</dbReference>
<dbReference type="PIRSF" id="PIRSF001220">
    <property type="entry name" value="L-ASNase_gatD"/>
    <property type="match status" value="1"/>
</dbReference>
<dbReference type="SMART" id="SM00870">
    <property type="entry name" value="Asparaginase"/>
    <property type="match status" value="1"/>
</dbReference>
<gene>
    <name evidence="10" type="ORF">K505DRAFT_236280</name>
</gene>